<protein>
    <submittedName>
        <fullName evidence="2">Uncharacterized protein</fullName>
    </submittedName>
</protein>
<gene>
    <name evidence="2" type="ORF">NC998_21215</name>
</gene>
<sequence>MKITFFQSRLARVQQFVGHLSERLPSLQRAQQWASETSKTVLARSKQVVQFCSENFLAVTTGVAAVVVVPTIAAGLVVAIHAFVAALLPFLFKAVMLGAIAIAPYALFQAARWLGVQLAKRTVRVAIVERLVGYALAIGLACVVASFFSGVFTVFGLHQFASFWQSGAIYALVCAFSGLAWNLCELFAERRKVEALCVGEVVKALPAYESVDESCLKPYVQELKEARRDGNIALADIALKAVLGLLKPIEPINPIGDVVFPPESDLSQENREKALALLVDQRLITATEFDEIRKWFLYLRNRSYEFTLVDLKWDIPGTYLVRKTWDSKLDVARVDEEDLAAVRAWFGVQRTRELVGLTHRSSCYTSMLALYELSSNAKAFYQLKSTVKELPNRDLYSIESCKGCKHLCGDLANGNLLICGMNPYGCDSCPDFERQETLG</sequence>
<dbReference type="RefSeq" id="WP_348252465.1">
    <property type="nucleotide sequence ID" value="NZ_JAMPKM010000015.1"/>
</dbReference>
<keyword evidence="1" id="KW-0472">Membrane</keyword>
<feature type="transmembrane region" description="Helical" evidence="1">
    <location>
        <begin position="56"/>
        <end position="84"/>
    </location>
</feature>
<evidence type="ECO:0000256" key="1">
    <source>
        <dbReference type="SAM" id="Phobius"/>
    </source>
</evidence>
<dbReference type="Proteomes" id="UP001464891">
    <property type="component" value="Unassembled WGS sequence"/>
</dbReference>
<keyword evidence="1" id="KW-1133">Transmembrane helix</keyword>
<keyword evidence="3" id="KW-1185">Reference proteome</keyword>
<organism evidence="2 3">
    <name type="scientific">Trichocoleus desertorum GB2-A4</name>
    <dbReference type="NCBI Taxonomy" id="2933944"/>
    <lineage>
        <taxon>Bacteria</taxon>
        <taxon>Bacillati</taxon>
        <taxon>Cyanobacteriota</taxon>
        <taxon>Cyanophyceae</taxon>
        <taxon>Leptolyngbyales</taxon>
        <taxon>Trichocoleusaceae</taxon>
        <taxon>Trichocoleus</taxon>
    </lineage>
</organism>
<keyword evidence="1" id="KW-0812">Transmembrane</keyword>
<feature type="transmembrane region" description="Helical" evidence="1">
    <location>
        <begin position="90"/>
        <end position="110"/>
    </location>
</feature>
<evidence type="ECO:0000313" key="3">
    <source>
        <dbReference type="Proteomes" id="UP001464891"/>
    </source>
</evidence>
<feature type="transmembrane region" description="Helical" evidence="1">
    <location>
        <begin position="163"/>
        <end position="184"/>
    </location>
</feature>
<feature type="transmembrane region" description="Helical" evidence="1">
    <location>
        <begin position="131"/>
        <end position="157"/>
    </location>
</feature>
<dbReference type="EMBL" id="JAMPKM010000015">
    <property type="protein sequence ID" value="MEP0819623.1"/>
    <property type="molecule type" value="Genomic_DNA"/>
</dbReference>
<accession>A0ABV0JEA0</accession>
<reference evidence="2 3" key="1">
    <citation type="submission" date="2022-04" db="EMBL/GenBank/DDBJ databases">
        <title>Positive selection, recombination, and allopatry shape intraspecific diversity of widespread and dominant cyanobacteria.</title>
        <authorList>
            <person name="Wei J."/>
            <person name="Shu W."/>
            <person name="Hu C."/>
        </authorList>
    </citation>
    <scope>NUCLEOTIDE SEQUENCE [LARGE SCALE GENOMIC DNA]</scope>
    <source>
        <strain evidence="2 3">GB2-A4</strain>
    </source>
</reference>
<evidence type="ECO:0000313" key="2">
    <source>
        <dbReference type="EMBL" id="MEP0819623.1"/>
    </source>
</evidence>
<comment type="caution">
    <text evidence="2">The sequence shown here is derived from an EMBL/GenBank/DDBJ whole genome shotgun (WGS) entry which is preliminary data.</text>
</comment>
<proteinExistence type="predicted"/>
<name>A0ABV0JEA0_9CYAN</name>